<name>A0A1M2V389_TRAPU</name>
<feature type="domain" description="DUF427" evidence="1">
    <location>
        <begin position="2"/>
        <end position="89"/>
    </location>
</feature>
<keyword evidence="3" id="KW-1185">Reference proteome</keyword>
<comment type="caution">
    <text evidence="2">The sequence shown here is derived from an EMBL/GenBank/DDBJ whole genome shotgun (WGS) entry which is preliminary data.</text>
</comment>
<dbReference type="InterPro" id="IPR007361">
    <property type="entry name" value="DUF427"/>
</dbReference>
<dbReference type="OrthoDB" id="18996at2759"/>
<evidence type="ECO:0000313" key="2">
    <source>
        <dbReference type="EMBL" id="OJT02050.1"/>
    </source>
</evidence>
<dbReference type="Pfam" id="PF04248">
    <property type="entry name" value="NTP_transf_9"/>
    <property type="match status" value="1"/>
</dbReference>
<sequence length="115" mass="12642">MVKVTLNGTVLAESDNTVVVEGNHYFPPDSVNTAALSPSSTHTTCPWKGVASYYDASIGGKTVLSDVAWYYPETKEKANNIKGYVAFYKVRAQQYPYAVSMADTGRIYQTKVEFA</sequence>
<protein>
    <recommendedName>
        <fullName evidence="1">DUF427 domain-containing protein</fullName>
    </recommendedName>
</protein>
<dbReference type="Gene3D" id="2.170.150.40">
    <property type="entry name" value="Domain of unknown function (DUF427)"/>
    <property type="match status" value="1"/>
</dbReference>
<accession>A0A1M2V389</accession>
<gene>
    <name evidence="2" type="ORF">TRAPUB_7466</name>
</gene>
<dbReference type="AlphaFoldDB" id="A0A1M2V389"/>
<reference evidence="2 3" key="1">
    <citation type="submission" date="2016-10" db="EMBL/GenBank/DDBJ databases">
        <title>Genome sequence of the basidiomycete white-rot fungus Trametes pubescens.</title>
        <authorList>
            <person name="Makela M.R."/>
            <person name="Granchi Z."/>
            <person name="Peng M."/>
            <person name="De Vries R.P."/>
            <person name="Grigoriev I."/>
            <person name="Riley R."/>
            <person name="Hilden K."/>
        </authorList>
    </citation>
    <scope>NUCLEOTIDE SEQUENCE [LARGE SCALE GENOMIC DNA]</scope>
    <source>
        <strain evidence="2 3">FBCC735</strain>
    </source>
</reference>
<dbReference type="InterPro" id="IPR038694">
    <property type="entry name" value="DUF427_sf"/>
</dbReference>
<dbReference type="Proteomes" id="UP000184267">
    <property type="component" value="Unassembled WGS sequence"/>
</dbReference>
<dbReference type="OMA" id="KGYASYW"/>
<dbReference type="EMBL" id="MNAD01001704">
    <property type="protein sequence ID" value="OJT02050.1"/>
    <property type="molecule type" value="Genomic_DNA"/>
</dbReference>
<organism evidence="2 3">
    <name type="scientific">Trametes pubescens</name>
    <name type="common">White-rot fungus</name>
    <dbReference type="NCBI Taxonomy" id="154538"/>
    <lineage>
        <taxon>Eukaryota</taxon>
        <taxon>Fungi</taxon>
        <taxon>Dikarya</taxon>
        <taxon>Basidiomycota</taxon>
        <taxon>Agaricomycotina</taxon>
        <taxon>Agaricomycetes</taxon>
        <taxon>Polyporales</taxon>
        <taxon>Polyporaceae</taxon>
        <taxon>Trametes</taxon>
    </lineage>
</organism>
<dbReference type="PANTHER" id="PTHR34310:SF5">
    <property type="entry name" value="DUF427 DOMAIN PROTEIN (AFU_ORTHOLOGUE AFUA_3G02220)"/>
    <property type="match status" value="1"/>
</dbReference>
<dbReference type="PANTHER" id="PTHR34310">
    <property type="entry name" value="DUF427 DOMAIN PROTEIN (AFU_ORTHOLOGUE AFUA_3G02220)"/>
    <property type="match status" value="1"/>
</dbReference>
<proteinExistence type="predicted"/>
<evidence type="ECO:0000313" key="3">
    <source>
        <dbReference type="Proteomes" id="UP000184267"/>
    </source>
</evidence>
<evidence type="ECO:0000259" key="1">
    <source>
        <dbReference type="Pfam" id="PF04248"/>
    </source>
</evidence>